<feature type="compositionally biased region" description="Basic residues" evidence="1">
    <location>
        <begin position="107"/>
        <end position="120"/>
    </location>
</feature>
<evidence type="ECO:0000256" key="1">
    <source>
        <dbReference type="SAM" id="MobiDB-lite"/>
    </source>
</evidence>
<sequence>MGQRGHVGHAVHHHAHHAVADVEDDDDGELVVAGRAEIELDAHVHDRHDDAAQVDHALDELGSVGDAGGRFVAADLAHLLDVDTVFFLAEGKSQFARPLASAPDRHCYRKSRSRWRRRPRYQPPAPGVAQRRRAAGRPPGGRRAGGHGRLLPARPGEPAQKPSRPPPGLAPGGATGYRPAGGRRFSAGAPGRRGACHRMPQFFRRPARPHQRGADRAGRRPPRRPRRRGPGAPVLHRRPHGLRAGPRRRPAGAPPPARRQGICARSHRDQAGRATRHDADGRRPPPGRTAAAGTAGLPRPLCGRMGVKSGAATPVHAAARAGNLNFVLRPRGPPPRAPVFDGRHGRQFPRHRVGAQPGLPVHRPRDRRHVVGQHVGGIGLRLRHLDAGQPRQELRQGGCGVRPRFHLRPDAGRPAGQRGPAPALLRGGRAVRRQFHLRLFRRAGIAAAVGARAVQPGAPQPVHVAGQAGTAHRYPGPDPHLRAGHVRADDAQHHLGAVHDVPLRLDAGPERLCAVLRGPHGRRGAGGPARDADPALGRGAAVDAGIDLGRRGLPGLRPGHARLDDVRRHRVQRAGVCRRAGPAKPDLARHPGRRTGRLPLSSRAVISPIIRNSTLHEPVFPVRRHCLRGAWRGFPLRRGRRVLAADRGARVGQRCQRANGRRRHPRHLPRPAARRGRQRRLQLRFYAGAARAPGGAVWPGPGRHPDSRLAHDGARPARHVRAADLHPPDAHFGRGQPRAGHQRAGPAGPARSARGRGARLRLRRGVHGADGGTGQAGTPVRGSGCDVGGAAAARRFRRSHHHGAIDHDQRGPARAARAGPVRAAAHRRHRRAAVALQRRLCLEGAAEGRPAAAAGRAGKSRPDQQRHGRLRALLRPRPAQGRGASALVDCTSTTGSSMLLPWTPAWNTRSREPAGLDLHHHPVARQKHVVRIGQREAVVFHRIGGDRRRRFQAVAIAAPEDVHRNAQLVAAHLGLRRHLVGVHVDQLDHPVGVGAGGGREQVHHGRAGDAQRRLQRSGHVGQHVGAVRVAALVAHQPWRPHTAVGHAHRARHERHRLGRIGHVFVVRATGRGVLGRVEAEAEAGLQIHRFQRRGATVGARQRPLFQALPAVDARLIEQHRRRIGLRRAVLQVLVEERHHVVAPELERRIARELERAQVRAVVIDAAVAPRAHHQVIPVIGLILRLHCRVRGVGAVDILLVPVADHCHGGYLERLFGQDLVERLVLPVAVVGGMLEQLAREIEPVEAELPGVVAGRAGAQHALVIVVHAGGQRLAGALGRGLAGDVMEVVDAEGAVVEPVVAAPAVHHRAHRHGRLQRRMRVGQRHQHREALVRRADHADLAVGLGEVFHEPVDGVPGVRRVVGAGVVERALEGARHHVVAVGAVLAAHVLEGADIAGIDQHLVALGQGGGHAGADVALGAAAGVVRGAGEDDGRFGVLAGRLGDHDHGMELDAVAHRDHDLALDVVGVGRERLEFGGNVGRHGRGLGHGVGRGGSEQGGQQRNRQQSNTHTILGKYCQKAHPTEGCGLAQRSIRHCGKLDTRARGRLDRPPPNCNHTA</sequence>
<feature type="compositionally biased region" description="Basic residues" evidence="1">
    <location>
        <begin position="1"/>
        <end position="17"/>
    </location>
</feature>
<accession>A0A699GJC2</accession>
<gene>
    <name evidence="2" type="ORF">Tci_000183</name>
</gene>
<comment type="caution">
    <text evidence="2">The sequence shown here is derived from an EMBL/GenBank/DDBJ whole genome shotgun (WGS) entry which is preliminary data.</text>
</comment>
<protein>
    <submittedName>
        <fullName evidence="2">Uncharacterized protein</fullName>
    </submittedName>
</protein>
<feature type="compositionally biased region" description="Basic and acidic residues" evidence="1">
    <location>
        <begin position="703"/>
        <end position="732"/>
    </location>
</feature>
<feature type="compositionally biased region" description="Low complexity" evidence="1">
    <location>
        <begin position="848"/>
        <end position="857"/>
    </location>
</feature>
<feature type="compositionally biased region" description="Basic residues" evidence="1">
    <location>
        <begin position="659"/>
        <end position="678"/>
    </location>
</feature>
<feature type="region of interest" description="Disordered" evidence="1">
    <location>
        <begin position="391"/>
        <end position="423"/>
    </location>
</feature>
<feature type="compositionally biased region" description="Low complexity" evidence="1">
    <location>
        <begin position="743"/>
        <end position="752"/>
    </location>
</feature>
<feature type="compositionally biased region" description="Low complexity" evidence="1">
    <location>
        <begin position="288"/>
        <end position="299"/>
    </location>
</feature>
<name>A0A699GJC2_TANCI</name>
<feature type="region of interest" description="Disordered" evidence="1">
    <location>
        <begin position="848"/>
        <end position="869"/>
    </location>
</feature>
<feature type="region of interest" description="Disordered" evidence="1">
    <location>
        <begin position="648"/>
        <end position="678"/>
    </location>
</feature>
<feature type="region of interest" description="Disordered" evidence="1">
    <location>
        <begin position="694"/>
        <end position="756"/>
    </location>
</feature>
<feature type="region of interest" description="Disordered" evidence="1">
    <location>
        <begin position="1"/>
        <end position="25"/>
    </location>
</feature>
<feature type="compositionally biased region" description="Basic and acidic residues" evidence="1">
    <location>
        <begin position="266"/>
        <end position="283"/>
    </location>
</feature>
<evidence type="ECO:0000313" key="2">
    <source>
        <dbReference type="EMBL" id="GEU28205.1"/>
    </source>
</evidence>
<feature type="region of interest" description="Disordered" evidence="1">
    <location>
        <begin position="1479"/>
        <end position="1507"/>
    </location>
</feature>
<feature type="compositionally biased region" description="Gly residues" evidence="1">
    <location>
        <begin position="1486"/>
        <end position="1497"/>
    </location>
</feature>
<organism evidence="2">
    <name type="scientific">Tanacetum cinerariifolium</name>
    <name type="common">Dalmatian daisy</name>
    <name type="synonym">Chrysanthemum cinerariifolium</name>
    <dbReference type="NCBI Taxonomy" id="118510"/>
    <lineage>
        <taxon>Eukaryota</taxon>
        <taxon>Viridiplantae</taxon>
        <taxon>Streptophyta</taxon>
        <taxon>Embryophyta</taxon>
        <taxon>Tracheophyta</taxon>
        <taxon>Spermatophyta</taxon>
        <taxon>Magnoliopsida</taxon>
        <taxon>eudicotyledons</taxon>
        <taxon>Gunneridae</taxon>
        <taxon>Pentapetalae</taxon>
        <taxon>asterids</taxon>
        <taxon>campanulids</taxon>
        <taxon>Asterales</taxon>
        <taxon>Asteraceae</taxon>
        <taxon>Asteroideae</taxon>
        <taxon>Anthemideae</taxon>
        <taxon>Anthemidinae</taxon>
        <taxon>Tanacetum</taxon>
    </lineage>
</organism>
<feature type="compositionally biased region" description="Basic residues" evidence="1">
    <location>
        <begin position="219"/>
        <end position="250"/>
    </location>
</feature>
<dbReference type="EMBL" id="BKCJ010000002">
    <property type="protein sequence ID" value="GEU28205.1"/>
    <property type="molecule type" value="Genomic_DNA"/>
</dbReference>
<proteinExistence type="predicted"/>
<feature type="region of interest" description="Disordered" evidence="1">
    <location>
        <begin position="98"/>
        <end position="299"/>
    </location>
</feature>
<reference evidence="2" key="1">
    <citation type="journal article" date="2019" name="Sci. Rep.">
        <title>Draft genome of Tanacetum cinerariifolium, the natural source of mosquito coil.</title>
        <authorList>
            <person name="Yamashiro T."/>
            <person name="Shiraishi A."/>
            <person name="Satake H."/>
            <person name="Nakayama K."/>
        </authorList>
    </citation>
    <scope>NUCLEOTIDE SEQUENCE</scope>
</reference>
<feature type="region of interest" description="Disordered" evidence="1">
    <location>
        <begin position="345"/>
        <end position="364"/>
    </location>
</feature>